<organism evidence="2 3">
    <name type="scientific">Tanacetum coccineum</name>
    <dbReference type="NCBI Taxonomy" id="301880"/>
    <lineage>
        <taxon>Eukaryota</taxon>
        <taxon>Viridiplantae</taxon>
        <taxon>Streptophyta</taxon>
        <taxon>Embryophyta</taxon>
        <taxon>Tracheophyta</taxon>
        <taxon>Spermatophyta</taxon>
        <taxon>Magnoliopsida</taxon>
        <taxon>eudicotyledons</taxon>
        <taxon>Gunneridae</taxon>
        <taxon>Pentapetalae</taxon>
        <taxon>asterids</taxon>
        <taxon>campanulids</taxon>
        <taxon>Asterales</taxon>
        <taxon>Asteraceae</taxon>
        <taxon>Asteroideae</taxon>
        <taxon>Anthemideae</taxon>
        <taxon>Anthemidinae</taxon>
        <taxon>Tanacetum</taxon>
    </lineage>
</organism>
<feature type="transmembrane region" description="Helical" evidence="1">
    <location>
        <begin position="175"/>
        <end position="199"/>
    </location>
</feature>
<dbReference type="Proteomes" id="UP001151760">
    <property type="component" value="Unassembled WGS sequence"/>
</dbReference>
<comment type="caution">
    <text evidence="2">The sequence shown here is derived from an EMBL/GenBank/DDBJ whole genome shotgun (WGS) entry which is preliminary data.</text>
</comment>
<accession>A0ABQ5C307</accession>
<keyword evidence="1" id="KW-0472">Membrane</keyword>
<sequence length="208" mass="23890">MTDLGPLKYFLGIYVTRNTFGMFLSQTQYATEMFERAHMLTCNSCQTLVDMYSKLAADADHVSDLVFYRNLAGVLQYITFTRPDISYGYEAALSFMQDHREPHLSAPKRVLRYIWGTLDYGLQLYSSSTSSLVAYLDVNWAGCLTTRMSTSGYCVFLGNNLLSWYSKRQFMLSRFSAEVSTGVLLTLLLKCVGYIIFYANFIHRFRLL</sequence>
<keyword evidence="1" id="KW-0812">Transmembrane</keyword>
<proteinExistence type="predicted"/>
<reference evidence="2" key="2">
    <citation type="submission" date="2022-01" db="EMBL/GenBank/DDBJ databases">
        <authorList>
            <person name="Yamashiro T."/>
            <person name="Shiraishi A."/>
            <person name="Satake H."/>
            <person name="Nakayama K."/>
        </authorList>
    </citation>
    <scope>NUCLEOTIDE SEQUENCE</scope>
</reference>
<dbReference type="EMBL" id="BQNB010013831">
    <property type="protein sequence ID" value="GJT20752.1"/>
    <property type="molecule type" value="Genomic_DNA"/>
</dbReference>
<dbReference type="PANTHER" id="PTHR11439">
    <property type="entry name" value="GAG-POL-RELATED RETROTRANSPOSON"/>
    <property type="match status" value="1"/>
</dbReference>
<evidence type="ECO:0000313" key="3">
    <source>
        <dbReference type="Proteomes" id="UP001151760"/>
    </source>
</evidence>
<dbReference type="PANTHER" id="PTHR11439:SF524">
    <property type="entry name" value="RNA-DIRECTED DNA POLYMERASE, PROTEIN KINASE RLK-PELLE-DLSV FAMILY"/>
    <property type="match status" value="1"/>
</dbReference>
<protein>
    <submittedName>
        <fullName evidence="2">Ribonuclease H-like domain-containing protein</fullName>
    </submittedName>
</protein>
<name>A0ABQ5C307_9ASTR</name>
<keyword evidence="3" id="KW-1185">Reference proteome</keyword>
<reference evidence="2" key="1">
    <citation type="journal article" date="2022" name="Int. J. Mol. Sci.">
        <title>Draft Genome of Tanacetum Coccineum: Genomic Comparison of Closely Related Tanacetum-Family Plants.</title>
        <authorList>
            <person name="Yamashiro T."/>
            <person name="Shiraishi A."/>
            <person name="Nakayama K."/>
            <person name="Satake H."/>
        </authorList>
    </citation>
    <scope>NUCLEOTIDE SEQUENCE</scope>
</reference>
<evidence type="ECO:0000313" key="2">
    <source>
        <dbReference type="EMBL" id="GJT20752.1"/>
    </source>
</evidence>
<gene>
    <name evidence="2" type="ORF">Tco_0890689</name>
</gene>
<keyword evidence="1" id="KW-1133">Transmembrane helix</keyword>
<evidence type="ECO:0000256" key="1">
    <source>
        <dbReference type="SAM" id="Phobius"/>
    </source>
</evidence>